<keyword evidence="1" id="KW-0472">Membrane</keyword>
<comment type="caution">
    <text evidence="2">The sequence shown here is derived from an EMBL/GenBank/DDBJ whole genome shotgun (WGS) entry which is preliminary data.</text>
</comment>
<evidence type="ECO:0000313" key="3">
    <source>
        <dbReference type="Proteomes" id="UP000447355"/>
    </source>
</evidence>
<dbReference type="EMBL" id="WWCX01000035">
    <property type="protein sequence ID" value="MYM95884.1"/>
    <property type="molecule type" value="Genomic_DNA"/>
</dbReference>
<protein>
    <submittedName>
        <fullName evidence="2">Uncharacterized protein</fullName>
    </submittedName>
</protein>
<evidence type="ECO:0000256" key="1">
    <source>
        <dbReference type="SAM" id="Phobius"/>
    </source>
</evidence>
<accession>A0A845GNN1</accession>
<name>A0A845GNN1_9BURK</name>
<sequence>MTLTSKWRGVATTGAGVAVAAAVACTACCLPLIAPIAASIFAGAGAYCLDDVINPGYVAGAAAIAFAAVFGWLLHRRRSRMGVGKNTCGCHGACGADVVSPAASVMNVGIVSHGVVYEAGAEFGAKA</sequence>
<keyword evidence="1" id="KW-1133">Transmembrane helix</keyword>
<keyword evidence="1" id="KW-0812">Transmembrane</keyword>
<feature type="transmembrane region" description="Helical" evidence="1">
    <location>
        <begin position="56"/>
        <end position="75"/>
    </location>
</feature>
<dbReference type="Proteomes" id="UP000447355">
    <property type="component" value="Unassembled WGS sequence"/>
</dbReference>
<proteinExistence type="predicted"/>
<dbReference type="AlphaFoldDB" id="A0A845GNN1"/>
<reference evidence="2" key="1">
    <citation type="submission" date="2019-12" db="EMBL/GenBank/DDBJ databases">
        <title>Novel species isolated from a subtropical stream in China.</title>
        <authorList>
            <person name="Lu H."/>
        </authorList>
    </citation>
    <scope>NUCLEOTIDE SEQUENCE [LARGE SCALE GENOMIC DNA]</scope>
    <source>
        <strain evidence="2">FT81W</strain>
    </source>
</reference>
<organism evidence="2 3">
    <name type="scientific">Duganella vulcania</name>
    <dbReference type="NCBI Taxonomy" id="2692166"/>
    <lineage>
        <taxon>Bacteria</taxon>
        <taxon>Pseudomonadati</taxon>
        <taxon>Pseudomonadota</taxon>
        <taxon>Betaproteobacteria</taxon>
        <taxon>Burkholderiales</taxon>
        <taxon>Oxalobacteraceae</taxon>
        <taxon>Telluria group</taxon>
        <taxon>Duganella</taxon>
    </lineage>
</organism>
<dbReference type="RefSeq" id="WP_161084976.1">
    <property type="nucleotide sequence ID" value="NZ_WWCX01000035.1"/>
</dbReference>
<dbReference type="PROSITE" id="PS51257">
    <property type="entry name" value="PROKAR_LIPOPROTEIN"/>
    <property type="match status" value="1"/>
</dbReference>
<gene>
    <name evidence="2" type="ORF">GTP90_18655</name>
</gene>
<evidence type="ECO:0000313" key="2">
    <source>
        <dbReference type="EMBL" id="MYM95884.1"/>
    </source>
</evidence>